<feature type="transmembrane region" description="Helical" evidence="1">
    <location>
        <begin position="84"/>
        <end position="105"/>
    </location>
</feature>
<organism evidence="2 3">
    <name type="scientific">Gordoniibacillus kamchatkensis</name>
    <dbReference type="NCBI Taxonomy" id="1590651"/>
    <lineage>
        <taxon>Bacteria</taxon>
        <taxon>Bacillati</taxon>
        <taxon>Bacillota</taxon>
        <taxon>Bacilli</taxon>
        <taxon>Bacillales</taxon>
        <taxon>Paenibacillaceae</taxon>
        <taxon>Gordoniibacillus</taxon>
    </lineage>
</organism>
<reference evidence="2 3" key="1">
    <citation type="submission" date="2014-12" db="EMBL/GenBank/DDBJ databases">
        <title>Draft genome sequence of Paenibacillus kamchatkensis strain B-2647.</title>
        <authorList>
            <person name="Karlyshev A.V."/>
            <person name="Kudryashova E.B."/>
        </authorList>
    </citation>
    <scope>NUCLEOTIDE SEQUENCE [LARGE SCALE GENOMIC DNA]</scope>
    <source>
        <strain evidence="2 3">VKM B-2647</strain>
    </source>
</reference>
<keyword evidence="1" id="KW-0812">Transmembrane</keyword>
<feature type="transmembrane region" description="Helical" evidence="1">
    <location>
        <begin position="60"/>
        <end position="78"/>
    </location>
</feature>
<evidence type="ECO:0000256" key="1">
    <source>
        <dbReference type="SAM" id="Phobius"/>
    </source>
</evidence>
<comment type="caution">
    <text evidence="2">The sequence shown here is derived from an EMBL/GenBank/DDBJ whole genome shotgun (WGS) entry which is preliminary data.</text>
</comment>
<dbReference type="Proteomes" id="UP000031967">
    <property type="component" value="Unassembled WGS sequence"/>
</dbReference>
<evidence type="ECO:0000313" key="3">
    <source>
        <dbReference type="Proteomes" id="UP000031967"/>
    </source>
</evidence>
<proteinExistence type="predicted"/>
<gene>
    <name evidence="2" type="ORF">SD70_24135</name>
</gene>
<keyword evidence="3" id="KW-1185">Reference proteome</keyword>
<accession>A0ABR5ACU4</accession>
<name>A0ABR5ACU4_9BACL</name>
<keyword evidence="1" id="KW-1133">Transmembrane helix</keyword>
<evidence type="ECO:0000313" key="2">
    <source>
        <dbReference type="EMBL" id="KIL38780.1"/>
    </source>
</evidence>
<protein>
    <submittedName>
        <fullName evidence="2">Uncharacterized protein</fullName>
    </submittedName>
</protein>
<sequence>MTTELVVLFPYNANIEIVLDDLKRRGYTSNSAMTVPLHDPSESPPTIAAVGTGGRSNWDIGFVLGTIGMLLGSIYGFVWPGGPVLWALAGLIFSFGAGVGLDWLLRIRKIHRRRKRSGIVLWIRCDDAEAKRLQTWLADFGVDGIGVIGETSGLQG</sequence>
<dbReference type="RefSeq" id="WP_041050442.1">
    <property type="nucleotide sequence ID" value="NZ_JXAK01000051.1"/>
</dbReference>
<keyword evidence="1" id="KW-0472">Membrane</keyword>
<dbReference type="EMBL" id="JXAK01000051">
    <property type="protein sequence ID" value="KIL38780.1"/>
    <property type="molecule type" value="Genomic_DNA"/>
</dbReference>